<accession>A0A0L6VF41</accession>
<dbReference type="Proteomes" id="UP000037035">
    <property type="component" value="Unassembled WGS sequence"/>
</dbReference>
<feature type="transmembrane region" description="Helical" evidence="1">
    <location>
        <begin position="51"/>
        <end position="70"/>
    </location>
</feature>
<evidence type="ECO:0000313" key="3">
    <source>
        <dbReference type="Proteomes" id="UP000037035"/>
    </source>
</evidence>
<evidence type="ECO:0000313" key="2">
    <source>
        <dbReference type="EMBL" id="KNZ59197.1"/>
    </source>
</evidence>
<name>A0A0L6VF41_9BASI</name>
<feature type="transmembrane region" description="Helical" evidence="1">
    <location>
        <begin position="298"/>
        <end position="319"/>
    </location>
</feature>
<dbReference type="EMBL" id="LAVV01006599">
    <property type="protein sequence ID" value="KNZ59197.1"/>
    <property type="molecule type" value="Genomic_DNA"/>
</dbReference>
<comment type="caution">
    <text evidence="2">The sequence shown here is derived from an EMBL/GenBank/DDBJ whole genome shotgun (WGS) entry which is preliminary data.</text>
</comment>
<reference evidence="2 3" key="1">
    <citation type="submission" date="2015-08" db="EMBL/GenBank/DDBJ databases">
        <title>Next Generation Sequencing and Analysis of the Genome of Puccinia sorghi L Schw, the Causal Agent of Maize Common Rust.</title>
        <authorList>
            <person name="Rochi L."/>
            <person name="Burguener G."/>
            <person name="Darino M."/>
            <person name="Turjanski A."/>
            <person name="Kreff E."/>
            <person name="Dieguez M.J."/>
            <person name="Sacco F."/>
        </authorList>
    </citation>
    <scope>NUCLEOTIDE SEQUENCE [LARGE SCALE GENOMIC DNA]</scope>
    <source>
        <strain evidence="2 3">RO10H11247</strain>
    </source>
</reference>
<keyword evidence="3" id="KW-1185">Reference proteome</keyword>
<organism evidence="2 3">
    <name type="scientific">Puccinia sorghi</name>
    <dbReference type="NCBI Taxonomy" id="27349"/>
    <lineage>
        <taxon>Eukaryota</taxon>
        <taxon>Fungi</taxon>
        <taxon>Dikarya</taxon>
        <taxon>Basidiomycota</taxon>
        <taxon>Pucciniomycotina</taxon>
        <taxon>Pucciniomycetes</taxon>
        <taxon>Pucciniales</taxon>
        <taxon>Pucciniaceae</taxon>
        <taxon>Puccinia</taxon>
    </lineage>
</organism>
<keyword evidence="1" id="KW-1133">Transmembrane helix</keyword>
<proteinExistence type="predicted"/>
<sequence length="320" mass="37490">MSFCGCWSFGITTTVNQWKTPHKINTLIEHIKLKDLLLVFFGSSYTDCMSMFFFFVTKLILFHIAILPLFNSTEVLLGFKFHVFLVQESCLFKIPIHIHLLNCHVLFSTKLCSSFSFPNSKFFFFVDLELLHFFIGDDFSCQFWELLGNCLLLGHLSGILGFWDHIWVWGCILCGVEWLWCAFGWKSRIVYTNCGVSRGNVTENILRFRAVQKKQGKVFSEILVGLKQTMQFILSWRVGKKRVVLEDIVQVSRVKASFNNHSRQNIWNLFLGFNYKRAVKLSIHLPNTNRERLSFYQLYGFSFQIGYFILILPFCCFFLL</sequence>
<dbReference type="AlphaFoldDB" id="A0A0L6VF41"/>
<gene>
    <name evidence="2" type="ORF">VP01_1786g2</name>
</gene>
<protein>
    <submittedName>
        <fullName evidence="2">Uncharacterized protein</fullName>
    </submittedName>
</protein>
<keyword evidence="1" id="KW-0812">Transmembrane</keyword>
<dbReference type="VEuPathDB" id="FungiDB:VP01_1786g2"/>
<keyword evidence="1" id="KW-0472">Membrane</keyword>
<evidence type="ECO:0000256" key="1">
    <source>
        <dbReference type="SAM" id="Phobius"/>
    </source>
</evidence>